<organism evidence="1 2">
    <name type="scientific">Polarella glacialis</name>
    <name type="common">Dinoflagellate</name>
    <dbReference type="NCBI Taxonomy" id="89957"/>
    <lineage>
        <taxon>Eukaryota</taxon>
        <taxon>Sar</taxon>
        <taxon>Alveolata</taxon>
        <taxon>Dinophyceae</taxon>
        <taxon>Suessiales</taxon>
        <taxon>Suessiaceae</taxon>
        <taxon>Polarella</taxon>
    </lineage>
</organism>
<dbReference type="Proteomes" id="UP000626109">
    <property type="component" value="Unassembled WGS sequence"/>
</dbReference>
<evidence type="ECO:0000313" key="1">
    <source>
        <dbReference type="EMBL" id="CAE8716081.1"/>
    </source>
</evidence>
<accession>A0A813KZQ9</accession>
<gene>
    <name evidence="1" type="ORF">PGLA2088_LOCUS38914</name>
</gene>
<dbReference type="EMBL" id="CAJNNW010032902">
    <property type="protein sequence ID" value="CAE8716081.1"/>
    <property type="molecule type" value="Genomic_DNA"/>
</dbReference>
<reference evidence="1" key="1">
    <citation type="submission" date="2021-02" db="EMBL/GenBank/DDBJ databases">
        <authorList>
            <person name="Dougan E. K."/>
            <person name="Rhodes N."/>
            <person name="Thang M."/>
            <person name="Chan C."/>
        </authorList>
    </citation>
    <scope>NUCLEOTIDE SEQUENCE</scope>
</reference>
<evidence type="ECO:0000313" key="2">
    <source>
        <dbReference type="Proteomes" id="UP000626109"/>
    </source>
</evidence>
<comment type="caution">
    <text evidence="1">The sequence shown here is derived from an EMBL/GenBank/DDBJ whole genome shotgun (WGS) entry which is preliminary data.</text>
</comment>
<feature type="non-terminal residue" evidence="1">
    <location>
        <position position="291"/>
    </location>
</feature>
<name>A0A813KZQ9_POLGL</name>
<protein>
    <submittedName>
        <fullName evidence="1">Uncharacterized protein</fullName>
    </submittedName>
</protein>
<dbReference type="AlphaFoldDB" id="A0A813KZQ9"/>
<proteinExistence type="predicted"/>
<sequence length="291" mass="30640">FLMVGPLRSRLLPLPAASSQRRQARVGSLPAFAVVAAVVGLLICGAPGGPAAVDAAAEAAVAAPSGSSQGILEKALSQSKDMEAQVAEGNLIPRFGEKAQQLISEAAAASPELAQVVEGALEPLFLQQATILRQRAIAEAKVEETVSQIEQRFVSSAAELLGPSSWSLEADSRILRGALERRLRSTAALAEERARAALAQRSTIEVIGKLQDQMEQLALKAQSARGGSSPWVLSTSYRIPRTPLQVVGRYEQGRANVELNLTPDKDPSRSENGGLDQFGPANVGVSFDLGM</sequence>